<dbReference type="RefSeq" id="WP_046599298.1">
    <property type="nucleotide sequence ID" value="NZ_JANFGR010000004.1"/>
</dbReference>
<name>A0A6A1TN02_NEOGA</name>
<keyword evidence="4" id="KW-0963">Cytoplasm</keyword>
<dbReference type="InterPro" id="IPR036388">
    <property type="entry name" value="WH-like_DNA-bd_sf"/>
</dbReference>
<evidence type="ECO:0000256" key="1">
    <source>
        <dbReference type="ARBA" id="ARBA00004496"/>
    </source>
</evidence>
<evidence type="ECO:0000313" key="7">
    <source>
        <dbReference type="Proteomes" id="UP000386575"/>
    </source>
</evidence>
<sequence>MDDETPQSDAPTPRMLSWARNSTIYRINRRMHTEKQLFDAIARKAREKFEDIGEVQVRALAEFAVKFAYDNKALDDAAFAETSTRSGMRGGRSRRAIAQKLSQKGVASSTVAAAVAEADDFHAAIILARKRAFGPFRKGALDEKRKAKEFSTFARAGFSFDIGKRIFEMSLDEAEEALDAGRDL</sequence>
<dbReference type="EMBL" id="VZUL01000003">
    <property type="protein sequence ID" value="KAB1083359.1"/>
    <property type="molecule type" value="Genomic_DNA"/>
</dbReference>
<dbReference type="AlphaFoldDB" id="A0A6A1TN02"/>
<accession>A0A6A1TN02</accession>
<evidence type="ECO:0000259" key="5">
    <source>
        <dbReference type="Pfam" id="PF02631"/>
    </source>
</evidence>
<dbReference type="Pfam" id="PF02631">
    <property type="entry name" value="RecX_HTH2"/>
    <property type="match status" value="1"/>
</dbReference>
<comment type="caution">
    <text evidence="6">The sequence shown here is derived from an EMBL/GenBank/DDBJ whole genome shotgun (WGS) entry which is preliminary data.</text>
</comment>
<proteinExistence type="inferred from homology"/>
<evidence type="ECO:0000256" key="2">
    <source>
        <dbReference type="ARBA" id="ARBA00009695"/>
    </source>
</evidence>
<comment type="similarity">
    <text evidence="2">Belongs to the RecX family.</text>
</comment>
<evidence type="ECO:0000256" key="4">
    <source>
        <dbReference type="ARBA" id="ARBA00022490"/>
    </source>
</evidence>
<dbReference type="NCBIfam" id="NF001060">
    <property type="entry name" value="PRK00117.4-4"/>
    <property type="match status" value="1"/>
</dbReference>
<evidence type="ECO:0000313" key="6">
    <source>
        <dbReference type="EMBL" id="KAB1083359.1"/>
    </source>
</evidence>
<protein>
    <recommendedName>
        <fullName evidence="3">Regulatory protein RecX</fullName>
    </recommendedName>
</protein>
<dbReference type="Proteomes" id="UP000386575">
    <property type="component" value="Unassembled WGS sequence"/>
</dbReference>
<dbReference type="InterPro" id="IPR053924">
    <property type="entry name" value="RecX_HTH_2nd"/>
</dbReference>
<gene>
    <name evidence="6" type="primary">recX</name>
    <name evidence="6" type="ORF">F4V91_27750</name>
</gene>
<organism evidence="6 7">
    <name type="scientific">Neorhizobium galegae</name>
    <name type="common">Rhizobium galegae</name>
    <dbReference type="NCBI Taxonomy" id="399"/>
    <lineage>
        <taxon>Bacteria</taxon>
        <taxon>Pseudomonadati</taxon>
        <taxon>Pseudomonadota</taxon>
        <taxon>Alphaproteobacteria</taxon>
        <taxon>Hyphomicrobiales</taxon>
        <taxon>Rhizobiaceae</taxon>
        <taxon>Rhizobium/Agrobacterium group</taxon>
        <taxon>Neorhizobium</taxon>
    </lineage>
</organism>
<evidence type="ECO:0000256" key="3">
    <source>
        <dbReference type="ARBA" id="ARBA00018111"/>
    </source>
</evidence>
<dbReference type="GO" id="GO:0005737">
    <property type="term" value="C:cytoplasm"/>
    <property type="evidence" value="ECO:0007669"/>
    <property type="project" value="UniProtKB-SubCell"/>
</dbReference>
<reference evidence="6 7" key="1">
    <citation type="submission" date="2019-09" db="EMBL/GenBank/DDBJ databases">
        <title>Genome sequencing of Ng87 strain.</title>
        <authorList>
            <person name="Karasev E.S."/>
            <person name="Andronov E."/>
        </authorList>
    </citation>
    <scope>NUCLEOTIDE SEQUENCE [LARGE SCALE GENOMIC DNA]</scope>
    <source>
        <strain evidence="6 7">Ng87</strain>
    </source>
</reference>
<comment type="subcellular location">
    <subcellularLocation>
        <location evidence="1">Cytoplasm</location>
    </subcellularLocation>
</comment>
<dbReference type="Gene3D" id="1.10.10.10">
    <property type="entry name" value="Winged helix-like DNA-binding domain superfamily/Winged helix DNA-binding domain"/>
    <property type="match status" value="1"/>
</dbReference>
<feature type="domain" description="RecX second three-helical" evidence="5">
    <location>
        <begin position="75"/>
        <end position="114"/>
    </location>
</feature>